<dbReference type="InterPro" id="IPR041663">
    <property type="entry name" value="DisA/LigA_HHH"/>
</dbReference>
<dbReference type="InterPro" id="IPR033136">
    <property type="entry name" value="DNA_ligase_CS"/>
</dbReference>
<dbReference type="InterPro" id="IPR004149">
    <property type="entry name" value="Znf_DNAligase_C4"/>
</dbReference>
<dbReference type="Pfam" id="PF14520">
    <property type="entry name" value="HHH_5"/>
    <property type="match status" value="1"/>
</dbReference>
<evidence type="ECO:0000313" key="17">
    <source>
        <dbReference type="EMBL" id="QDU77323.1"/>
    </source>
</evidence>
<dbReference type="PROSITE" id="PS01056">
    <property type="entry name" value="DNA_LIGASE_N2"/>
    <property type="match status" value="1"/>
</dbReference>
<dbReference type="InterPro" id="IPR013839">
    <property type="entry name" value="DNAligase_adenylation"/>
</dbReference>
<dbReference type="NCBIfam" id="NF005932">
    <property type="entry name" value="PRK07956.1"/>
    <property type="match status" value="1"/>
</dbReference>
<dbReference type="SUPFAM" id="SSF50249">
    <property type="entry name" value="Nucleic acid-binding proteins"/>
    <property type="match status" value="1"/>
</dbReference>
<feature type="active site" description="N6-AMP-lysine intermediate" evidence="14">
    <location>
        <position position="113"/>
    </location>
</feature>
<evidence type="ECO:0000256" key="4">
    <source>
        <dbReference type="ARBA" id="ARBA00022598"/>
    </source>
</evidence>
<dbReference type="PIRSF" id="PIRSF001604">
    <property type="entry name" value="LigA"/>
    <property type="match status" value="1"/>
</dbReference>
<evidence type="ECO:0000256" key="6">
    <source>
        <dbReference type="ARBA" id="ARBA00022723"/>
    </source>
</evidence>
<dbReference type="AlphaFoldDB" id="A0A518CDM0"/>
<evidence type="ECO:0000256" key="13">
    <source>
        <dbReference type="ARBA" id="ARBA00060881"/>
    </source>
</evidence>
<dbReference type="Gene3D" id="6.20.10.30">
    <property type="match status" value="1"/>
</dbReference>
<dbReference type="FunFam" id="1.10.287.610:FF:000002">
    <property type="entry name" value="DNA ligase"/>
    <property type="match status" value="1"/>
</dbReference>
<dbReference type="Gene3D" id="1.10.150.20">
    <property type="entry name" value="5' to 3' exonuclease, C-terminal subdomain"/>
    <property type="match status" value="2"/>
</dbReference>
<dbReference type="PROSITE" id="PS50172">
    <property type="entry name" value="BRCT"/>
    <property type="match status" value="1"/>
</dbReference>
<keyword evidence="11 14" id="KW-0234">DNA repair</keyword>
<name>A0A518CDM0_9BACT</name>
<evidence type="ECO:0000256" key="5">
    <source>
        <dbReference type="ARBA" id="ARBA00022705"/>
    </source>
</evidence>
<dbReference type="PANTHER" id="PTHR23389:SF9">
    <property type="entry name" value="DNA LIGASE"/>
    <property type="match status" value="1"/>
</dbReference>
<evidence type="ECO:0000256" key="3">
    <source>
        <dbReference type="ARBA" id="ARBA00013308"/>
    </source>
</evidence>
<dbReference type="SUPFAM" id="SSF52113">
    <property type="entry name" value="BRCT domain"/>
    <property type="match status" value="1"/>
</dbReference>
<evidence type="ECO:0000256" key="1">
    <source>
        <dbReference type="ARBA" id="ARBA00004067"/>
    </source>
</evidence>
<dbReference type="InterPro" id="IPR004150">
    <property type="entry name" value="NAD_DNA_ligase_OB"/>
</dbReference>
<feature type="binding site" evidence="14">
    <location>
        <position position="134"/>
    </location>
    <ligand>
        <name>NAD(+)</name>
        <dbReference type="ChEBI" id="CHEBI:57540"/>
    </ligand>
</feature>
<keyword evidence="6 14" id="KW-0479">Metal-binding</keyword>
<keyword evidence="5 14" id="KW-0235">DNA replication</keyword>
<evidence type="ECO:0000256" key="2">
    <source>
        <dbReference type="ARBA" id="ARBA00012722"/>
    </source>
</evidence>
<feature type="binding site" evidence="14">
    <location>
        <position position="287"/>
    </location>
    <ligand>
        <name>NAD(+)</name>
        <dbReference type="ChEBI" id="CHEBI:57540"/>
    </ligand>
</feature>
<dbReference type="SMART" id="SM00532">
    <property type="entry name" value="LIGANc"/>
    <property type="match status" value="1"/>
</dbReference>
<dbReference type="InterPro" id="IPR018239">
    <property type="entry name" value="DNA_ligase_AS"/>
</dbReference>
<evidence type="ECO:0000256" key="14">
    <source>
        <dbReference type="HAMAP-Rule" id="MF_01588"/>
    </source>
</evidence>
<dbReference type="SUPFAM" id="SSF56091">
    <property type="entry name" value="DNA ligase/mRNA capping enzyme, catalytic domain"/>
    <property type="match status" value="1"/>
</dbReference>
<dbReference type="SUPFAM" id="SSF47781">
    <property type="entry name" value="RuvA domain 2-like"/>
    <property type="match status" value="1"/>
</dbReference>
<dbReference type="InterPro" id="IPR013840">
    <property type="entry name" value="DNAligase_N"/>
</dbReference>
<keyword evidence="14" id="KW-0464">Manganese</keyword>
<evidence type="ECO:0000256" key="10">
    <source>
        <dbReference type="ARBA" id="ARBA00023027"/>
    </source>
</evidence>
<comment type="cofactor">
    <cofactor evidence="14">
        <name>Mg(2+)</name>
        <dbReference type="ChEBI" id="CHEBI:18420"/>
    </cofactor>
    <cofactor evidence="14">
        <name>Mn(2+)</name>
        <dbReference type="ChEBI" id="CHEBI:29035"/>
    </cofactor>
</comment>
<protein>
    <recommendedName>
        <fullName evidence="3 14">DNA ligase</fullName>
        <ecNumber evidence="2 14">6.5.1.2</ecNumber>
    </recommendedName>
    <alternativeName>
        <fullName evidence="14">Polydeoxyribonucleotide synthase [NAD(+)]</fullName>
    </alternativeName>
</protein>
<dbReference type="GO" id="GO:0006281">
    <property type="term" value="P:DNA repair"/>
    <property type="evidence" value="ECO:0007669"/>
    <property type="project" value="UniProtKB-KW"/>
</dbReference>
<keyword evidence="18" id="KW-1185">Reference proteome</keyword>
<dbReference type="CDD" id="cd00114">
    <property type="entry name" value="LIGANc"/>
    <property type="match status" value="1"/>
</dbReference>
<dbReference type="KEGG" id="bvo:Pan97_43900"/>
<reference evidence="18" key="1">
    <citation type="submission" date="2019-02" db="EMBL/GenBank/DDBJ databases">
        <title>Deep-cultivation of Planctomycetes and their phenomic and genomic characterization uncovers novel biology.</title>
        <authorList>
            <person name="Wiegand S."/>
            <person name="Jogler M."/>
            <person name="Boedeker C."/>
            <person name="Pinto D."/>
            <person name="Vollmers J."/>
            <person name="Rivas-Marin E."/>
            <person name="Kohn T."/>
            <person name="Peeters S.H."/>
            <person name="Heuer A."/>
            <person name="Rast P."/>
            <person name="Oberbeckmann S."/>
            <person name="Bunk B."/>
            <person name="Jeske O."/>
            <person name="Meyerdierks A."/>
            <person name="Storesund J.E."/>
            <person name="Kallscheuer N."/>
            <person name="Luecker S."/>
            <person name="Lage O.M."/>
            <person name="Pohl T."/>
            <person name="Merkel B.J."/>
            <person name="Hornburger P."/>
            <person name="Mueller R.-W."/>
            <person name="Bruemmer F."/>
            <person name="Labrenz M."/>
            <person name="Spormann A.M."/>
            <person name="Op den Camp H."/>
            <person name="Overmann J."/>
            <person name="Amann R."/>
            <person name="Jetten M.S.M."/>
            <person name="Mascher T."/>
            <person name="Medema M.H."/>
            <person name="Devos D.P."/>
            <person name="Kaster A.-K."/>
            <person name="Ovreas L."/>
            <person name="Rohde M."/>
            <person name="Galperin M.Y."/>
            <person name="Jogler C."/>
        </authorList>
    </citation>
    <scope>NUCLEOTIDE SEQUENCE [LARGE SCALE GENOMIC DNA]</scope>
    <source>
        <strain evidence="18">Pan97</strain>
    </source>
</reference>
<dbReference type="InterPro" id="IPR010994">
    <property type="entry name" value="RuvA_2-like"/>
</dbReference>
<dbReference type="Gene3D" id="2.40.50.140">
    <property type="entry name" value="Nucleic acid-binding proteins"/>
    <property type="match status" value="1"/>
</dbReference>
<proteinExistence type="inferred from homology"/>
<feature type="binding site" evidence="14">
    <location>
        <position position="111"/>
    </location>
    <ligand>
        <name>NAD(+)</name>
        <dbReference type="ChEBI" id="CHEBI:57540"/>
    </ligand>
</feature>
<dbReference type="GO" id="GO:0003677">
    <property type="term" value="F:DNA binding"/>
    <property type="evidence" value="ECO:0007669"/>
    <property type="project" value="InterPro"/>
</dbReference>
<keyword evidence="4 14" id="KW-0436">Ligase</keyword>
<dbReference type="RefSeq" id="WP_144976127.1">
    <property type="nucleotide sequence ID" value="NZ_CP036289.1"/>
</dbReference>
<dbReference type="FunFam" id="1.10.150.20:FF:000006">
    <property type="entry name" value="DNA ligase"/>
    <property type="match status" value="1"/>
</dbReference>
<evidence type="ECO:0000256" key="15">
    <source>
        <dbReference type="RuleBase" id="RU000618"/>
    </source>
</evidence>
<dbReference type="InterPro" id="IPR012340">
    <property type="entry name" value="NA-bd_OB-fold"/>
</dbReference>
<dbReference type="GO" id="GO:0046872">
    <property type="term" value="F:metal ion binding"/>
    <property type="evidence" value="ECO:0007669"/>
    <property type="project" value="UniProtKB-KW"/>
</dbReference>
<keyword evidence="8 14" id="KW-0862">Zinc</keyword>
<dbReference type="PANTHER" id="PTHR23389">
    <property type="entry name" value="CHROMOSOME TRANSMISSION FIDELITY FACTOR 18"/>
    <property type="match status" value="1"/>
</dbReference>
<comment type="similarity">
    <text evidence="13 14">Belongs to the NAD-dependent DNA ligase family. LigA subfamily.</text>
</comment>
<gene>
    <name evidence="14 17" type="primary">ligA</name>
    <name evidence="17" type="ORF">Pan97_43900</name>
</gene>
<dbReference type="InterPro" id="IPR036420">
    <property type="entry name" value="BRCT_dom_sf"/>
</dbReference>
<dbReference type="FunFam" id="2.40.50.140:FF:000012">
    <property type="entry name" value="DNA ligase"/>
    <property type="match status" value="1"/>
</dbReference>
<feature type="binding site" evidence="14">
    <location>
        <position position="311"/>
    </location>
    <ligand>
        <name>NAD(+)</name>
        <dbReference type="ChEBI" id="CHEBI:57540"/>
    </ligand>
</feature>
<evidence type="ECO:0000313" key="18">
    <source>
        <dbReference type="Proteomes" id="UP000318626"/>
    </source>
</evidence>
<accession>A0A518CDM0</accession>
<keyword evidence="9 14" id="KW-0460">Magnesium</keyword>
<feature type="binding site" evidence="14">
    <location>
        <position position="405"/>
    </location>
    <ligand>
        <name>Zn(2+)</name>
        <dbReference type="ChEBI" id="CHEBI:29105"/>
    </ligand>
</feature>
<dbReference type="FunFam" id="1.10.150.20:FF:000007">
    <property type="entry name" value="DNA ligase"/>
    <property type="match status" value="1"/>
</dbReference>
<dbReference type="Gene3D" id="1.10.287.610">
    <property type="entry name" value="Helix hairpin bin"/>
    <property type="match status" value="1"/>
</dbReference>
<feature type="binding site" evidence="14">
    <location>
        <begin position="80"/>
        <end position="81"/>
    </location>
    <ligand>
        <name>NAD(+)</name>
        <dbReference type="ChEBI" id="CHEBI:57540"/>
    </ligand>
</feature>
<dbReference type="Proteomes" id="UP000318626">
    <property type="component" value="Chromosome"/>
</dbReference>
<evidence type="ECO:0000256" key="11">
    <source>
        <dbReference type="ARBA" id="ARBA00023204"/>
    </source>
</evidence>
<feature type="domain" description="BRCT" evidence="16">
    <location>
        <begin position="589"/>
        <end position="674"/>
    </location>
</feature>
<feature type="binding site" evidence="14">
    <location>
        <position position="423"/>
    </location>
    <ligand>
        <name>Zn(2+)</name>
        <dbReference type="ChEBI" id="CHEBI:29105"/>
    </ligand>
</feature>
<dbReference type="CDD" id="cd17748">
    <property type="entry name" value="BRCT_DNA_ligase_like"/>
    <property type="match status" value="1"/>
</dbReference>
<dbReference type="GO" id="GO:0006260">
    <property type="term" value="P:DNA replication"/>
    <property type="evidence" value="ECO:0007669"/>
    <property type="project" value="UniProtKB-KW"/>
</dbReference>
<keyword evidence="10 14" id="KW-0520">NAD</keyword>
<dbReference type="EC" id="6.5.1.2" evidence="2 14"/>
<dbReference type="InterPro" id="IPR001357">
    <property type="entry name" value="BRCT_dom"/>
</dbReference>
<comment type="catalytic activity">
    <reaction evidence="12 14 15">
        <text>NAD(+) + (deoxyribonucleotide)n-3'-hydroxyl + 5'-phospho-(deoxyribonucleotide)m = (deoxyribonucleotide)n+m + AMP + beta-nicotinamide D-nucleotide.</text>
        <dbReference type="EC" id="6.5.1.2"/>
    </reaction>
</comment>
<dbReference type="Pfam" id="PF03119">
    <property type="entry name" value="DNA_ligase_ZBD"/>
    <property type="match status" value="1"/>
</dbReference>
<sequence length="674" mass="74792">MSVETDVQELRDQIRYHDRKYYVEATPEISDLEYDKLLSRLKELESQHPELITPDSPTQRIGDAPVPYLEQHEHRIPMLSIDNTYSLDELKKYGERINKLLPDEKIAWVVELKIDGVAVSILYEDGVLTRALTRGNGTVGDDITHNVRTIADVPLKLSGENVPPVLEVRGEIYMTNADLVKLNEKQAEAGQPAYKNTRNVTAGTIRLLDPRIAAERNLRVFCHGVGYAEGLKATSHTEFLEELNSYGLPATPFVQSFVDFDSAIEHCQELIESLHELEFEVDGLVLKVDRFDQRERLGSTSKSPRWLIAYKFEKYEATTKVNNIEVQVGKTGAITPVAILEPVELAETTVSRASLHNAEEIERKDVRIGDVVVVEKAGKIIPHIVRTEKHERKEDLPLFPFPTKCPSCDTPVVKDEGGVYIRCPNWQGCAAQIKERIRYFATRNAMDIEGLGDKLVDMLVDEKLVKTYGDLYRLTSEQIAALPRMGKKSGDKLVAAAIDSKSRGLGRLLNALSIRHVGARGAERLALHFGTIDKLMEASEEEIAEIEDVGGVIAKSVHEFFHSEFGKETIEDLKGVGVSMEAAKRGEEAGPAVFDGMTFVVTGTLEKFTRDEIEELIRARGGKASGSVSKKTSYVVAGEKAGSKLEKAQALGVSVLNEQQFADLLAEKDAAAAE</sequence>
<dbReference type="FunFam" id="3.40.50.10190:FF:000054">
    <property type="entry name" value="DNA ligase"/>
    <property type="match status" value="1"/>
</dbReference>
<evidence type="ECO:0000256" key="12">
    <source>
        <dbReference type="ARBA" id="ARBA00034005"/>
    </source>
</evidence>
<dbReference type="Pfam" id="PF12826">
    <property type="entry name" value="HHH_2"/>
    <property type="match status" value="1"/>
</dbReference>
<evidence type="ECO:0000256" key="7">
    <source>
        <dbReference type="ARBA" id="ARBA00022763"/>
    </source>
</evidence>
<dbReference type="EMBL" id="CP036289">
    <property type="protein sequence ID" value="QDU77323.1"/>
    <property type="molecule type" value="Genomic_DNA"/>
</dbReference>
<feature type="binding site" evidence="14">
    <location>
        <position position="408"/>
    </location>
    <ligand>
        <name>Zn(2+)</name>
        <dbReference type="ChEBI" id="CHEBI:29105"/>
    </ligand>
</feature>
<evidence type="ECO:0000259" key="16">
    <source>
        <dbReference type="PROSITE" id="PS50172"/>
    </source>
</evidence>
<dbReference type="Pfam" id="PF00533">
    <property type="entry name" value="BRCT"/>
    <property type="match status" value="1"/>
</dbReference>
<evidence type="ECO:0000256" key="8">
    <source>
        <dbReference type="ARBA" id="ARBA00022833"/>
    </source>
</evidence>
<evidence type="ECO:0000256" key="9">
    <source>
        <dbReference type="ARBA" id="ARBA00022842"/>
    </source>
</evidence>
<dbReference type="OrthoDB" id="9759736at2"/>
<comment type="function">
    <text evidence="1 14">DNA ligase that catalyzes the formation of phosphodiester linkages between 5'-phosphoryl and 3'-hydroxyl groups in double-stranded DNA using NAD as a coenzyme and as the energy source for the reaction. It is essential for DNA replication and repair of damaged DNA.</text>
</comment>
<keyword evidence="7 14" id="KW-0227">DNA damage</keyword>
<feature type="binding site" evidence="14">
    <location>
        <position position="171"/>
    </location>
    <ligand>
        <name>NAD(+)</name>
        <dbReference type="ChEBI" id="CHEBI:57540"/>
    </ligand>
</feature>
<dbReference type="GO" id="GO:0003911">
    <property type="term" value="F:DNA ligase (NAD+) activity"/>
    <property type="evidence" value="ECO:0007669"/>
    <property type="project" value="UniProtKB-UniRule"/>
</dbReference>
<dbReference type="PROSITE" id="PS01055">
    <property type="entry name" value="DNA_LIGASE_N1"/>
    <property type="match status" value="1"/>
</dbReference>
<dbReference type="NCBIfam" id="TIGR00575">
    <property type="entry name" value="dnlj"/>
    <property type="match status" value="1"/>
</dbReference>
<dbReference type="Pfam" id="PF03120">
    <property type="entry name" value="OB_DNA_ligase"/>
    <property type="match status" value="1"/>
</dbReference>
<dbReference type="Gene3D" id="3.40.50.10190">
    <property type="entry name" value="BRCT domain"/>
    <property type="match status" value="1"/>
</dbReference>
<dbReference type="SMART" id="SM00292">
    <property type="entry name" value="BRCT"/>
    <property type="match status" value="1"/>
</dbReference>
<feature type="binding site" evidence="14">
    <location>
        <begin position="31"/>
        <end position="35"/>
    </location>
    <ligand>
        <name>NAD(+)</name>
        <dbReference type="ChEBI" id="CHEBI:57540"/>
    </ligand>
</feature>
<dbReference type="Pfam" id="PF01653">
    <property type="entry name" value="DNA_ligase_aden"/>
    <property type="match status" value="1"/>
</dbReference>
<dbReference type="InterPro" id="IPR003583">
    <property type="entry name" value="Hlx-hairpin-Hlx_DNA-bd_motif"/>
</dbReference>
<dbReference type="SMART" id="SM00278">
    <property type="entry name" value="HhH1"/>
    <property type="match status" value="4"/>
</dbReference>
<dbReference type="GO" id="GO:0005829">
    <property type="term" value="C:cytosol"/>
    <property type="evidence" value="ECO:0007669"/>
    <property type="project" value="TreeGrafter"/>
</dbReference>
<dbReference type="Gene3D" id="3.30.470.30">
    <property type="entry name" value="DNA ligase/mRNA capping enzyme"/>
    <property type="match status" value="1"/>
</dbReference>
<feature type="binding site" evidence="14">
    <location>
        <position position="429"/>
    </location>
    <ligand>
        <name>Zn(2+)</name>
        <dbReference type="ChEBI" id="CHEBI:29105"/>
    </ligand>
</feature>
<organism evidence="17 18">
    <name type="scientific">Bremerella volcania</name>
    <dbReference type="NCBI Taxonomy" id="2527984"/>
    <lineage>
        <taxon>Bacteria</taxon>
        <taxon>Pseudomonadati</taxon>
        <taxon>Planctomycetota</taxon>
        <taxon>Planctomycetia</taxon>
        <taxon>Pirellulales</taxon>
        <taxon>Pirellulaceae</taxon>
        <taxon>Bremerella</taxon>
    </lineage>
</organism>
<dbReference type="HAMAP" id="MF_01588">
    <property type="entry name" value="DNA_ligase_A"/>
    <property type="match status" value="1"/>
</dbReference>
<dbReference type="InterPro" id="IPR001679">
    <property type="entry name" value="DNA_ligase"/>
</dbReference>